<organism evidence="1 2">
    <name type="scientific">Madurella fahalii</name>
    <dbReference type="NCBI Taxonomy" id="1157608"/>
    <lineage>
        <taxon>Eukaryota</taxon>
        <taxon>Fungi</taxon>
        <taxon>Dikarya</taxon>
        <taxon>Ascomycota</taxon>
        <taxon>Pezizomycotina</taxon>
        <taxon>Sordariomycetes</taxon>
        <taxon>Sordariomycetidae</taxon>
        <taxon>Sordariales</taxon>
        <taxon>Sordariales incertae sedis</taxon>
        <taxon>Madurella</taxon>
    </lineage>
</organism>
<dbReference type="RefSeq" id="XP_070915186.1">
    <property type="nucleotide sequence ID" value="XM_071059085.1"/>
</dbReference>
<proteinExistence type="predicted"/>
<gene>
    <name evidence="1" type="ORF">MFIFM68171_03664</name>
</gene>
<dbReference type="GeneID" id="98174408"/>
<comment type="caution">
    <text evidence="1">The sequence shown here is derived from an EMBL/GenBank/DDBJ whole genome shotgun (WGS) entry which is preliminary data.</text>
</comment>
<sequence>MEGASTVTSDCRCYFDTADIKQGRWREEPALCIQRCRAQFLQSLSSDWEEHSGWPNGCRSLNRAMSIREFWSLYWCDSTFCGVGINRTGGVGQDPNVDLIINTCQNIGFYSIFDPGPPPLDFKCNTEADEAQECSHGLFTRDTDTGKAHADCDADAFSINNTWGKLTGVC</sequence>
<evidence type="ECO:0000313" key="1">
    <source>
        <dbReference type="EMBL" id="GAB1313454.1"/>
    </source>
</evidence>
<dbReference type="Proteomes" id="UP001628179">
    <property type="component" value="Unassembled WGS sequence"/>
</dbReference>
<dbReference type="EMBL" id="BAAFSV010000002">
    <property type="protein sequence ID" value="GAB1313454.1"/>
    <property type="molecule type" value="Genomic_DNA"/>
</dbReference>
<reference evidence="1 2" key="1">
    <citation type="submission" date="2024-09" db="EMBL/GenBank/DDBJ databases">
        <title>Itraconazole resistance in Madurella fahalii resulting from another homologue of gene encoding cytochrome P450 14-alpha sterol demethylase (CYP51).</title>
        <authorList>
            <person name="Yoshioka I."/>
            <person name="Fahal A.H."/>
            <person name="Kaneko S."/>
            <person name="Yaguchi T."/>
        </authorList>
    </citation>
    <scope>NUCLEOTIDE SEQUENCE [LARGE SCALE GENOMIC DNA]</scope>
    <source>
        <strain evidence="1 2">IFM 68171</strain>
    </source>
</reference>
<name>A0ABQ0G716_9PEZI</name>
<keyword evidence="2" id="KW-1185">Reference proteome</keyword>
<evidence type="ECO:0000313" key="2">
    <source>
        <dbReference type="Proteomes" id="UP001628179"/>
    </source>
</evidence>
<accession>A0ABQ0G716</accession>
<protein>
    <submittedName>
        <fullName evidence="1">Uncharacterized protein</fullName>
    </submittedName>
</protein>